<evidence type="ECO:0000313" key="2">
    <source>
        <dbReference type="Proteomes" id="UP000276133"/>
    </source>
</evidence>
<comment type="caution">
    <text evidence="1">The sequence shown here is derived from an EMBL/GenBank/DDBJ whole genome shotgun (WGS) entry which is preliminary data.</text>
</comment>
<proteinExistence type="predicted"/>
<keyword evidence="2" id="KW-1185">Reference proteome</keyword>
<dbReference type="Proteomes" id="UP000276133">
    <property type="component" value="Unassembled WGS sequence"/>
</dbReference>
<sequence length="80" mass="9455">MTIDRNEISQNSLKFDNLKITFETKVIHFCLIKDTKHNFESGLKNESYNQKIFGCKIAWVLSPDRTIVRDKLIMSLTWTF</sequence>
<name>A0A3M7QMZ9_BRAPC</name>
<evidence type="ECO:0000313" key="1">
    <source>
        <dbReference type="EMBL" id="RNA12712.1"/>
    </source>
</evidence>
<reference evidence="1 2" key="1">
    <citation type="journal article" date="2018" name="Sci. Rep.">
        <title>Genomic signatures of local adaptation to the degree of environmental predictability in rotifers.</title>
        <authorList>
            <person name="Franch-Gras L."/>
            <person name="Hahn C."/>
            <person name="Garcia-Roger E.M."/>
            <person name="Carmona M.J."/>
            <person name="Serra M."/>
            <person name="Gomez A."/>
        </authorList>
    </citation>
    <scope>NUCLEOTIDE SEQUENCE [LARGE SCALE GENOMIC DNA]</scope>
    <source>
        <strain evidence="1">HYR1</strain>
    </source>
</reference>
<dbReference type="EMBL" id="REGN01005629">
    <property type="protein sequence ID" value="RNA12712.1"/>
    <property type="molecule type" value="Genomic_DNA"/>
</dbReference>
<gene>
    <name evidence="1" type="ORF">BpHYR1_008253</name>
</gene>
<organism evidence="1 2">
    <name type="scientific">Brachionus plicatilis</name>
    <name type="common">Marine rotifer</name>
    <name type="synonym">Brachionus muelleri</name>
    <dbReference type="NCBI Taxonomy" id="10195"/>
    <lineage>
        <taxon>Eukaryota</taxon>
        <taxon>Metazoa</taxon>
        <taxon>Spiralia</taxon>
        <taxon>Gnathifera</taxon>
        <taxon>Rotifera</taxon>
        <taxon>Eurotatoria</taxon>
        <taxon>Monogononta</taxon>
        <taxon>Pseudotrocha</taxon>
        <taxon>Ploima</taxon>
        <taxon>Brachionidae</taxon>
        <taxon>Brachionus</taxon>
    </lineage>
</organism>
<protein>
    <submittedName>
        <fullName evidence="1">Uncharacterized protein</fullName>
    </submittedName>
</protein>
<accession>A0A3M7QMZ9</accession>
<dbReference type="AlphaFoldDB" id="A0A3M7QMZ9"/>